<protein>
    <submittedName>
        <fullName evidence="3">Uncharacterized protein</fullName>
    </submittedName>
</protein>
<gene>
    <name evidence="3" type="ORF">NE237_030890</name>
</gene>
<dbReference type="AlphaFoldDB" id="A0A9Q0GUK3"/>
<keyword evidence="2" id="KW-0732">Signal</keyword>
<feature type="signal peptide" evidence="2">
    <location>
        <begin position="1"/>
        <end position="25"/>
    </location>
</feature>
<feature type="chain" id="PRO_5040440404" evidence="2">
    <location>
        <begin position="26"/>
        <end position="108"/>
    </location>
</feature>
<organism evidence="3 4">
    <name type="scientific">Protea cynaroides</name>
    <dbReference type="NCBI Taxonomy" id="273540"/>
    <lineage>
        <taxon>Eukaryota</taxon>
        <taxon>Viridiplantae</taxon>
        <taxon>Streptophyta</taxon>
        <taxon>Embryophyta</taxon>
        <taxon>Tracheophyta</taxon>
        <taxon>Spermatophyta</taxon>
        <taxon>Magnoliopsida</taxon>
        <taxon>Proteales</taxon>
        <taxon>Proteaceae</taxon>
        <taxon>Protea</taxon>
    </lineage>
</organism>
<reference evidence="3" key="1">
    <citation type="journal article" date="2023" name="Plant J.">
        <title>The genome of the king protea, Protea cynaroides.</title>
        <authorList>
            <person name="Chang J."/>
            <person name="Duong T.A."/>
            <person name="Schoeman C."/>
            <person name="Ma X."/>
            <person name="Roodt D."/>
            <person name="Barker N."/>
            <person name="Li Z."/>
            <person name="Van de Peer Y."/>
            <person name="Mizrachi E."/>
        </authorList>
    </citation>
    <scope>NUCLEOTIDE SEQUENCE</scope>
    <source>
        <tissue evidence="3">Young leaves</tissue>
    </source>
</reference>
<evidence type="ECO:0000313" key="4">
    <source>
        <dbReference type="Proteomes" id="UP001141806"/>
    </source>
</evidence>
<accession>A0A9Q0GUK3</accession>
<dbReference type="Proteomes" id="UP001141806">
    <property type="component" value="Unassembled WGS sequence"/>
</dbReference>
<comment type="caution">
    <text evidence="3">The sequence shown here is derived from an EMBL/GenBank/DDBJ whole genome shotgun (WGS) entry which is preliminary data.</text>
</comment>
<name>A0A9Q0GUK3_9MAGN</name>
<feature type="compositionally biased region" description="Low complexity" evidence="1">
    <location>
        <begin position="58"/>
        <end position="70"/>
    </location>
</feature>
<proteinExistence type="predicted"/>
<evidence type="ECO:0000256" key="2">
    <source>
        <dbReference type="SAM" id="SignalP"/>
    </source>
</evidence>
<keyword evidence="4" id="KW-1185">Reference proteome</keyword>
<feature type="compositionally biased region" description="Basic and acidic residues" evidence="1">
    <location>
        <begin position="99"/>
        <end position="108"/>
    </location>
</feature>
<dbReference type="EMBL" id="JAMYWD010000012">
    <property type="protein sequence ID" value="KAJ4954058.1"/>
    <property type="molecule type" value="Genomic_DNA"/>
</dbReference>
<feature type="region of interest" description="Disordered" evidence="1">
    <location>
        <begin position="58"/>
        <end position="108"/>
    </location>
</feature>
<evidence type="ECO:0000313" key="3">
    <source>
        <dbReference type="EMBL" id="KAJ4954058.1"/>
    </source>
</evidence>
<sequence length="108" mass="11738">MINTQFPSIFKLIFSLSSLFHLNDGDINYTTLHHFSFPSPPSSLLQPLPSILSLGLSSPAQASCPSLSSPAPLPFPSTMPSFIKNEEDREVTASNGSTKVHENHESEP</sequence>
<evidence type="ECO:0000256" key="1">
    <source>
        <dbReference type="SAM" id="MobiDB-lite"/>
    </source>
</evidence>